<dbReference type="PANTHER" id="PTHR40619">
    <property type="entry name" value="FUNGAL STAND N-TERMINAL GOODBYE DOMAIN-CONTAINING PROTEIN"/>
    <property type="match status" value="1"/>
</dbReference>
<sequence>MLFFATTTCLTPSQKPPDHHKQHRRVNASVETTFMEDISLESLHTEEVYINATALNLEVVLNLELSIAEKEKLDQMTAFGAAFQSFTAATSTEPHVFIVNDEHTLERHTEQTALSWFLGAHAQCLSRRFLWGEEVCLTFFCGIQNVNAPAILMRRLTAQLLHVFRHCGLNIPMDPDAVRTALETTDLKRICLCFLALLQGLQDQTIWVMLDGIYWYDNHEFLEGMKLVMMFLNTVGLDERMQSRNVVVKLLIANVTPEQRFDCDLAAEVVHFDRL</sequence>
<gene>
    <name evidence="1" type="ORF">S40285_10405</name>
</gene>
<dbReference type="InParanoid" id="A0A084QA03"/>
<proteinExistence type="predicted"/>
<name>A0A084QA03_STAC4</name>
<organism evidence="1 2">
    <name type="scientific">Stachybotrys chlorohalonatus (strain IBT 40285)</name>
    <dbReference type="NCBI Taxonomy" id="1283841"/>
    <lineage>
        <taxon>Eukaryota</taxon>
        <taxon>Fungi</taxon>
        <taxon>Dikarya</taxon>
        <taxon>Ascomycota</taxon>
        <taxon>Pezizomycotina</taxon>
        <taxon>Sordariomycetes</taxon>
        <taxon>Hypocreomycetidae</taxon>
        <taxon>Hypocreales</taxon>
        <taxon>Stachybotryaceae</taxon>
        <taxon>Stachybotrys</taxon>
    </lineage>
</organism>
<dbReference type="Proteomes" id="UP000028524">
    <property type="component" value="Unassembled WGS sequence"/>
</dbReference>
<dbReference type="OrthoDB" id="5419927at2759"/>
<dbReference type="HOGENOM" id="CLU_1152389_0_0_1"/>
<evidence type="ECO:0000313" key="2">
    <source>
        <dbReference type="Proteomes" id="UP000028524"/>
    </source>
</evidence>
<evidence type="ECO:0000313" key="1">
    <source>
        <dbReference type="EMBL" id="KFA60788.1"/>
    </source>
</evidence>
<protein>
    <submittedName>
        <fullName evidence="1">Uncharacterized protein</fullName>
    </submittedName>
</protein>
<accession>A0A084QA03</accession>
<reference evidence="1 2" key="1">
    <citation type="journal article" date="2014" name="BMC Genomics">
        <title>Comparative genome sequencing reveals chemotype-specific gene clusters in the toxigenic black mold Stachybotrys.</title>
        <authorList>
            <person name="Semeiks J."/>
            <person name="Borek D."/>
            <person name="Otwinowski Z."/>
            <person name="Grishin N.V."/>
        </authorList>
    </citation>
    <scope>NUCLEOTIDE SEQUENCE [LARGE SCALE GENOMIC DNA]</scope>
    <source>
        <strain evidence="1 2">IBT 40285</strain>
    </source>
</reference>
<dbReference type="AlphaFoldDB" id="A0A084QA03"/>
<dbReference type="PANTHER" id="PTHR40619:SF3">
    <property type="entry name" value="FUNGAL STAND N-TERMINAL GOODBYE DOMAIN-CONTAINING PROTEIN"/>
    <property type="match status" value="1"/>
</dbReference>
<keyword evidence="2" id="KW-1185">Reference proteome</keyword>
<dbReference type="EMBL" id="KL660890">
    <property type="protein sequence ID" value="KFA60788.1"/>
    <property type="molecule type" value="Genomic_DNA"/>
</dbReference>